<protein>
    <submittedName>
        <fullName evidence="1">Uncharacterized protein</fullName>
    </submittedName>
</protein>
<evidence type="ECO:0000313" key="2">
    <source>
        <dbReference type="Proteomes" id="UP000243679"/>
    </source>
</evidence>
<dbReference type="KEGG" id="ntt:TAO_0764"/>
<sequence>MIGNIYGADIPLVPPGIQYGIEPENGWWWDPNRSGQGMSIENQNGVLFFAIYTYDQSGNPIWYSASGQLIKNTVRINLSSYSGGACPDCPYHPPEFNPAALGSIEITFTSPEKAEITWADGSTTTIVRYQYNLGFGLDPLVGEWALISKQPINNNYQSTRISLNKYQCTSVLANDPPNNTVVLGGTVTAMPADAVKVKQLKPNNDFMFLMKVSTPEGPDTFYAFNMKGVNKIAGLALVTSEENFSLENLSTEGNQFQGYRAKYYNFSPFAPGPGRPICP</sequence>
<gene>
    <name evidence="1" type="ORF">TAO_0764</name>
</gene>
<dbReference type="OrthoDB" id="5749027at2"/>
<dbReference type="EMBL" id="AP014836">
    <property type="protein sequence ID" value="BAW80134.1"/>
    <property type="molecule type" value="Genomic_DNA"/>
</dbReference>
<dbReference type="AlphaFoldDB" id="A0A1Q2SLX4"/>
<accession>A0A1Q2SLX4</accession>
<keyword evidence="2" id="KW-1185">Reference proteome</keyword>
<organism evidence="1 2">
    <name type="scientific">Candidatus Nitrosoglobus terrae</name>
    <dbReference type="NCBI Taxonomy" id="1630141"/>
    <lineage>
        <taxon>Bacteria</taxon>
        <taxon>Pseudomonadati</taxon>
        <taxon>Pseudomonadota</taxon>
        <taxon>Gammaproteobacteria</taxon>
        <taxon>Chromatiales</taxon>
        <taxon>Chromatiaceae</taxon>
        <taxon>Candidatus Nitrosoglobus</taxon>
    </lineage>
</organism>
<evidence type="ECO:0000313" key="1">
    <source>
        <dbReference type="EMBL" id="BAW80134.1"/>
    </source>
</evidence>
<name>A0A1Q2SLX4_9GAMM</name>
<dbReference type="Proteomes" id="UP000243679">
    <property type="component" value="Chromosome"/>
</dbReference>
<dbReference type="RefSeq" id="WP_096526715.1">
    <property type="nucleotide sequence ID" value="NZ_AP014836.1"/>
</dbReference>
<proteinExistence type="predicted"/>
<reference evidence="1 2" key="1">
    <citation type="journal article" date="2017" name="ISME J.">
        <title>An acid-tolerant ammonia-oxidizing ?-proteobacterium from soil.</title>
        <authorList>
            <person name="Hayatsu M."/>
            <person name="Tago K."/>
            <person name="Uchiyama I."/>
            <person name="Toyoda A."/>
            <person name="Wang Y."/>
            <person name="Shimomura Y."/>
            <person name="Okubo T."/>
            <person name="Kurisu F."/>
            <person name="Hirono Y."/>
            <person name="Nonaka K."/>
            <person name="Akiyama H."/>
            <person name="Itoh T."/>
            <person name="Takami H."/>
        </authorList>
    </citation>
    <scope>NUCLEOTIDE SEQUENCE [LARGE SCALE GENOMIC DNA]</scope>
    <source>
        <strain evidence="1 2">TAO100</strain>
    </source>
</reference>